<proteinExistence type="predicted"/>
<dbReference type="EMBL" id="CM029045">
    <property type="protein sequence ID" value="KAG2601049.1"/>
    <property type="molecule type" value="Genomic_DNA"/>
</dbReference>
<protein>
    <submittedName>
        <fullName evidence="1">Uncharacterized protein</fullName>
    </submittedName>
</protein>
<gene>
    <name evidence="1" type="ORF">PVAP13_5KG565700</name>
</gene>
<dbReference type="PANTHER" id="PTHR33994:SF11">
    <property type="entry name" value="OS01G0771600 PROTEIN"/>
    <property type="match status" value="1"/>
</dbReference>
<dbReference type="PANTHER" id="PTHR33994">
    <property type="entry name" value="OS04G0515000 PROTEIN"/>
    <property type="match status" value="1"/>
</dbReference>
<name>A0A8T0SY92_PANVG</name>
<sequence length="144" mass="16196">QQDFPPSEYWVKVPGVEGLERSADAVAASTFNITLRVNNKAVWRVVCGRGDRVDVAYEGVPLAHGDLPDFCGLGLPDELYKRMEGQRRRRERVQLAVEVRMHEITGNRGAPLLLRCTAILHGHQKGSFLCQVFGQPHDDLIYWG</sequence>
<reference evidence="1" key="1">
    <citation type="submission" date="2020-05" db="EMBL/GenBank/DDBJ databases">
        <title>WGS assembly of Panicum virgatum.</title>
        <authorList>
            <person name="Lovell J.T."/>
            <person name="Jenkins J."/>
            <person name="Shu S."/>
            <person name="Juenger T.E."/>
            <person name="Schmutz J."/>
        </authorList>
    </citation>
    <scope>NUCLEOTIDE SEQUENCE</scope>
    <source>
        <strain evidence="1">AP13</strain>
    </source>
</reference>
<accession>A0A8T0SY92</accession>
<feature type="non-terminal residue" evidence="1">
    <location>
        <position position="1"/>
    </location>
</feature>
<evidence type="ECO:0000313" key="1">
    <source>
        <dbReference type="EMBL" id="KAG2601049.1"/>
    </source>
</evidence>
<comment type="caution">
    <text evidence="1">The sequence shown here is derived from an EMBL/GenBank/DDBJ whole genome shotgun (WGS) entry which is preliminary data.</text>
</comment>
<organism evidence="1 2">
    <name type="scientific">Panicum virgatum</name>
    <name type="common">Blackwell switchgrass</name>
    <dbReference type="NCBI Taxonomy" id="38727"/>
    <lineage>
        <taxon>Eukaryota</taxon>
        <taxon>Viridiplantae</taxon>
        <taxon>Streptophyta</taxon>
        <taxon>Embryophyta</taxon>
        <taxon>Tracheophyta</taxon>
        <taxon>Spermatophyta</taxon>
        <taxon>Magnoliopsida</taxon>
        <taxon>Liliopsida</taxon>
        <taxon>Poales</taxon>
        <taxon>Poaceae</taxon>
        <taxon>PACMAD clade</taxon>
        <taxon>Panicoideae</taxon>
        <taxon>Panicodae</taxon>
        <taxon>Paniceae</taxon>
        <taxon>Panicinae</taxon>
        <taxon>Panicum</taxon>
        <taxon>Panicum sect. Hiantes</taxon>
    </lineage>
</organism>
<dbReference type="Proteomes" id="UP000823388">
    <property type="component" value="Chromosome 5K"/>
</dbReference>
<evidence type="ECO:0000313" key="2">
    <source>
        <dbReference type="Proteomes" id="UP000823388"/>
    </source>
</evidence>
<dbReference type="AlphaFoldDB" id="A0A8T0SY92"/>
<keyword evidence="2" id="KW-1185">Reference proteome</keyword>